<protein>
    <recommendedName>
        <fullName evidence="1">DUF4296 domain-containing protein</fullName>
    </recommendedName>
</protein>
<dbReference type="PROSITE" id="PS51257">
    <property type="entry name" value="PROKAR_LIPOPROTEIN"/>
    <property type="match status" value="1"/>
</dbReference>
<reference evidence="2 3" key="1">
    <citation type="submission" date="2020-08" db="EMBL/GenBank/DDBJ databases">
        <title>Genomic Encyclopedia of Type Strains, Phase IV (KMG-IV): sequencing the most valuable type-strain genomes for metagenomic binning, comparative biology and taxonomic classification.</title>
        <authorList>
            <person name="Goeker M."/>
        </authorList>
    </citation>
    <scope>NUCLEOTIDE SEQUENCE [LARGE SCALE GENOMIC DNA]</scope>
    <source>
        <strain evidence="2 3">DSM 29854</strain>
    </source>
</reference>
<keyword evidence="3" id="KW-1185">Reference proteome</keyword>
<feature type="domain" description="DUF4296" evidence="1">
    <location>
        <begin position="24"/>
        <end position="108"/>
    </location>
</feature>
<accession>A0A839GD04</accession>
<dbReference type="Proteomes" id="UP000563094">
    <property type="component" value="Unassembled WGS sequence"/>
</dbReference>
<comment type="caution">
    <text evidence="2">The sequence shown here is derived from an EMBL/GenBank/DDBJ whole genome shotgun (WGS) entry which is preliminary data.</text>
</comment>
<evidence type="ECO:0000313" key="2">
    <source>
        <dbReference type="EMBL" id="MBA9077474.1"/>
    </source>
</evidence>
<evidence type="ECO:0000259" key="1">
    <source>
        <dbReference type="Pfam" id="PF14129"/>
    </source>
</evidence>
<dbReference type="InterPro" id="IPR025381">
    <property type="entry name" value="DUF4296"/>
</dbReference>
<dbReference type="EMBL" id="JACJIQ010000007">
    <property type="protein sequence ID" value="MBA9077474.1"/>
    <property type="molecule type" value="Genomic_DNA"/>
</dbReference>
<name>A0A839GD04_9BACT</name>
<dbReference type="AlphaFoldDB" id="A0A839GD04"/>
<gene>
    <name evidence="2" type="ORF">FHS90_002187</name>
</gene>
<dbReference type="Pfam" id="PF14129">
    <property type="entry name" value="DUF4296"/>
    <property type="match status" value="1"/>
</dbReference>
<evidence type="ECO:0000313" key="3">
    <source>
        <dbReference type="Proteomes" id="UP000563094"/>
    </source>
</evidence>
<proteinExistence type="predicted"/>
<organism evidence="2 3">
    <name type="scientific">Rufibacter quisquiliarum</name>
    <dbReference type="NCBI Taxonomy" id="1549639"/>
    <lineage>
        <taxon>Bacteria</taxon>
        <taxon>Pseudomonadati</taxon>
        <taxon>Bacteroidota</taxon>
        <taxon>Cytophagia</taxon>
        <taxon>Cytophagales</taxon>
        <taxon>Hymenobacteraceae</taxon>
        <taxon>Rufibacter</taxon>
    </lineage>
</organism>
<sequence length="126" mass="14144">MKKRLSVFLLSIFLLGCTPSPEKPADMLPEEKMTSVMIDIHLAEARVNNQVHHPDTARKVFKLLKKGILKKHGVSDSAFKHSYDFYLTNPAAMDKLYEKVIDSLSAREAKLTPQGKPLKVEPVTAI</sequence>
<dbReference type="RefSeq" id="WP_182512999.1">
    <property type="nucleotide sequence ID" value="NZ_JACJIQ010000007.1"/>
</dbReference>